<evidence type="ECO:0000313" key="1">
    <source>
        <dbReference type="EMBL" id="MED6157158.1"/>
    </source>
</evidence>
<proteinExistence type="predicted"/>
<organism evidence="1 2">
    <name type="scientific">Stylosanthes scabra</name>
    <dbReference type="NCBI Taxonomy" id="79078"/>
    <lineage>
        <taxon>Eukaryota</taxon>
        <taxon>Viridiplantae</taxon>
        <taxon>Streptophyta</taxon>
        <taxon>Embryophyta</taxon>
        <taxon>Tracheophyta</taxon>
        <taxon>Spermatophyta</taxon>
        <taxon>Magnoliopsida</taxon>
        <taxon>eudicotyledons</taxon>
        <taxon>Gunneridae</taxon>
        <taxon>Pentapetalae</taxon>
        <taxon>rosids</taxon>
        <taxon>fabids</taxon>
        <taxon>Fabales</taxon>
        <taxon>Fabaceae</taxon>
        <taxon>Papilionoideae</taxon>
        <taxon>50 kb inversion clade</taxon>
        <taxon>dalbergioids sensu lato</taxon>
        <taxon>Dalbergieae</taxon>
        <taxon>Pterocarpus clade</taxon>
        <taxon>Stylosanthes</taxon>
    </lineage>
</organism>
<name>A0ABU6UBW7_9FABA</name>
<comment type="caution">
    <text evidence="1">The sequence shown here is derived from an EMBL/GenBank/DDBJ whole genome shotgun (WGS) entry which is preliminary data.</text>
</comment>
<keyword evidence="2" id="KW-1185">Reference proteome</keyword>
<evidence type="ECO:0000313" key="2">
    <source>
        <dbReference type="Proteomes" id="UP001341840"/>
    </source>
</evidence>
<reference evidence="1 2" key="1">
    <citation type="journal article" date="2023" name="Plants (Basel)">
        <title>Bridging the Gap: Combining Genomics and Transcriptomics Approaches to Understand Stylosanthes scabra, an Orphan Legume from the Brazilian Caatinga.</title>
        <authorList>
            <person name="Ferreira-Neto J.R.C."/>
            <person name="da Silva M.D."/>
            <person name="Binneck E."/>
            <person name="de Melo N.F."/>
            <person name="da Silva R.H."/>
            <person name="de Melo A.L.T.M."/>
            <person name="Pandolfi V."/>
            <person name="Bustamante F.O."/>
            <person name="Brasileiro-Vidal A.C."/>
            <person name="Benko-Iseppon A.M."/>
        </authorList>
    </citation>
    <scope>NUCLEOTIDE SEQUENCE [LARGE SCALE GENOMIC DNA]</scope>
    <source>
        <tissue evidence="1">Leaves</tissue>
    </source>
</reference>
<accession>A0ABU6UBW7</accession>
<gene>
    <name evidence="1" type="ORF">PIB30_020825</name>
</gene>
<sequence length="190" mass="21819">MFRHTCVSTLRELKQFILSNVGAKGDRKIGNLAYRYQVITAENKLEYRPSWISEDNHVWITLERYRQVGGSSGFHPFDPPIVPSPINVAAPHDVPCWITTLEMILTMRRSHRVIARRKRRMSRNTPSVGGSRLVLPAPLPIHNLDEVPSFFQQLDLDIKHAEDPSMECVVIEYKTDVGVEFMVGHKMQNQ</sequence>
<dbReference type="EMBL" id="JASCZI010120896">
    <property type="protein sequence ID" value="MED6157158.1"/>
    <property type="molecule type" value="Genomic_DNA"/>
</dbReference>
<dbReference type="Proteomes" id="UP001341840">
    <property type="component" value="Unassembled WGS sequence"/>
</dbReference>
<protein>
    <submittedName>
        <fullName evidence="1">Uncharacterized protein</fullName>
    </submittedName>
</protein>